<dbReference type="Pfam" id="PF04138">
    <property type="entry name" value="GtrA_DPMS_TM"/>
    <property type="match status" value="1"/>
</dbReference>
<dbReference type="STRING" id="471514.AN477_07640"/>
<protein>
    <submittedName>
        <fullName evidence="11">Uncharacterized protein</fullName>
    </submittedName>
</protein>
<feature type="transmembrane region" description="Helical" evidence="8">
    <location>
        <begin position="236"/>
        <end position="259"/>
    </location>
</feature>
<accession>A0A0P9EM90</accession>
<evidence type="ECO:0000256" key="7">
    <source>
        <dbReference type="ARBA" id="ARBA00023136"/>
    </source>
</evidence>
<comment type="similarity">
    <text evidence="2">Belongs to the glycosyltransferase 2 family.</text>
</comment>
<dbReference type="CDD" id="cd06442">
    <property type="entry name" value="DPM1_like"/>
    <property type="match status" value="1"/>
</dbReference>
<keyword evidence="5 8" id="KW-0812">Transmembrane</keyword>
<organism evidence="11 12">
    <name type="scientific">Alicyclobacillus ferrooxydans</name>
    <dbReference type="NCBI Taxonomy" id="471514"/>
    <lineage>
        <taxon>Bacteria</taxon>
        <taxon>Bacillati</taxon>
        <taxon>Bacillota</taxon>
        <taxon>Bacilli</taxon>
        <taxon>Bacillales</taxon>
        <taxon>Alicyclobacillaceae</taxon>
        <taxon>Alicyclobacillus</taxon>
    </lineage>
</organism>
<evidence type="ECO:0000256" key="2">
    <source>
        <dbReference type="ARBA" id="ARBA00006739"/>
    </source>
</evidence>
<keyword evidence="6 8" id="KW-1133">Transmembrane helix</keyword>
<evidence type="ECO:0000259" key="9">
    <source>
        <dbReference type="Pfam" id="PF00535"/>
    </source>
</evidence>
<dbReference type="GO" id="GO:0006506">
    <property type="term" value="P:GPI anchor biosynthetic process"/>
    <property type="evidence" value="ECO:0007669"/>
    <property type="project" value="TreeGrafter"/>
</dbReference>
<evidence type="ECO:0000256" key="4">
    <source>
        <dbReference type="ARBA" id="ARBA00022679"/>
    </source>
</evidence>
<dbReference type="GO" id="GO:0035269">
    <property type="term" value="P:protein O-linked glycosylation via mannose"/>
    <property type="evidence" value="ECO:0007669"/>
    <property type="project" value="TreeGrafter"/>
</dbReference>
<dbReference type="AlphaFoldDB" id="A0A0P9EM90"/>
<dbReference type="PATRIC" id="fig|471514.4.peg.3788"/>
<proteinExistence type="inferred from homology"/>
<feature type="domain" description="Glycosyltransferase 2-like" evidence="9">
    <location>
        <begin position="4"/>
        <end position="170"/>
    </location>
</feature>
<dbReference type="OrthoDB" id="9810303at2"/>
<name>A0A0P9EM90_9BACL</name>
<feature type="transmembrane region" description="Helical" evidence="8">
    <location>
        <begin position="304"/>
        <end position="324"/>
    </location>
</feature>
<dbReference type="InterPro" id="IPR007267">
    <property type="entry name" value="GtrA_DPMS_TM"/>
</dbReference>
<evidence type="ECO:0000256" key="1">
    <source>
        <dbReference type="ARBA" id="ARBA00004141"/>
    </source>
</evidence>
<dbReference type="EMBL" id="LJCO01000033">
    <property type="protein sequence ID" value="KPV44466.1"/>
    <property type="molecule type" value="Genomic_DNA"/>
</dbReference>
<gene>
    <name evidence="11" type="ORF">AN477_07640</name>
</gene>
<evidence type="ECO:0000259" key="10">
    <source>
        <dbReference type="Pfam" id="PF04138"/>
    </source>
</evidence>
<evidence type="ECO:0000313" key="11">
    <source>
        <dbReference type="EMBL" id="KPV44466.1"/>
    </source>
</evidence>
<dbReference type="GO" id="GO:0016020">
    <property type="term" value="C:membrane"/>
    <property type="evidence" value="ECO:0007669"/>
    <property type="project" value="UniProtKB-SubCell"/>
</dbReference>
<keyword evidence="7 8" id="KW-0472">Membrane</keyword>
<keyword evidence="4" id="KW-0808">Transferase</keyword>
<dbReference type="PANTHER" id="PTHR43398">
    <property type="entry name" value="DOLICHOL-PHOSPHATE MANNOSYLTRANSFERASE SUBUNIT 1"/>
    <property type="match status" value="1"/>
</dbReference>
<sequence length="375" mass="42896">MQLSIIVPTFNERENVRVVVERVEDAMKQATQDYEIWFVDDSRDDTPIILEELANSHPHVHYLHREEARGLATACVEGFARASGKYLVVMDADLQHPPELLPAILERLQRGTDIVIPSRFVRGGSDGGLNGFRKLVSWTARTIGRLSISRIRKISDCTGGYFGLKRTAIEGVELDPIGWKILLEILVKGNYQSVHEIPYEFHTRDAGESKMSMREQWNYMRHIVRLISQSPEDRRFYLFCMVGALGVVVNLVVMSLLMYGLHLHTMLASVLASLVAMGHNFLWNDKVTWKGNAHPVRWRRMLQMPVFMLISLVGIAITALFAQWFHSLGWSELLGQCIGIIVATAWSFVANNRFTWRTPESHARQTRRKVRVTQE</sequence>
<dbReference type="RefSeq" id="WP_054968566.1">
    <property type="nucleotide sequence ID" value="NZ_LJCO01000033.1"/>
</dbReference>
<evidence type="ECO:0000256" key="5">
    <source>
        <dbReference type="ARBA" id="ARBA00022692"/>
    </source>
</evidence>
<comment type="caution">
    <text evidence="11">The sequence shown here is derived from an EMBL/GenBank/DDBJ whole genome shotgun (WGS) entry which is preliminary data.</text>
</comment>
<reference evidence="11 12" key="1">
    <citation type="submission" date="2015-09" db="EMBL/GenBank/DDBJ databases">
        <title>Draft genome sequence of Alicyclobacillus ferrooxydans DSM 22381.</title>
        <authorList>
            <person name="Hemp J."/>
        </authorList>
    </citation>
    <scope>NUCLEOTIDE SEQUENCE [LARGE SCALE GENOMIC DNA]</scope>
    <source>
        <strain evidence="11 12">TC-34</strain>
    </source>
</reference>
<feature type="transmembrane region" description="Helical" evidence="8">
    <location>
        <begin position="330"/>
        <end position="349"/>
    </location>
</feature>
<feature type="domain" description="GtrA/DPMS transmembrane" evidence="10">
    <location>
        <begin position="239"/>
        <end position="356"/>
    </location>
</feature>
<dbReference type="InterPro" id="IPR001173">
    <property type="entry name" value="Glyco_trans_2-like"/>
</dbReference>
<dbReference type="GO" id="GO:0000271">
    <property type="term" value="P:polysaccharide biosynthetic process"/>
    <property type="evidence" value="ECO:0007669"/>
    <property type="project" value="InterPro"/>
</dbReference>
<dbReference type="GO" id="GO:0004582">
    <property type="term" value="F:dolichyl-phosphate beta-D-mannosyltransferase activity"/>
    <property type="evidence" value="ECO:0007669"/>
    <property type="project" value="InterPro"/>
</dbReference>
<evidence type="ECO:0000313" key="12">
    <source>
        <dbReference type="Proteomes" id="UP000050482"/>
    </source>
</evidence>
<comment type="subcellular location">
    <subcellularLocation>
        <location evidence="1">Membrane</location>
        <topology evidence="1">Multi-pass membrane protein</topology>
    </subcellularLocation>
</comment>
<dbReference type="PANTHER" id="PTHR43398:SF1">
    <property type="entry name" value="DOLICHOL-PHOSPHATE MANNOSYLTRANSFERASE SUBUNIT 1"/>
    <property type="match status" value="1"/>
</dbReference>
<evidence type="ECO:0000256" key="8">
    <source>
        <dbReference type="SAM" id="Phobius"/>
    </source>
</evidence>
<dbReference type="SUPFAM" id="SSF53448">
    <property type="entry name" value="Nucleotide-diphospho-sugar transferases"/>
    <property type="match status" value="1"/>
</dbReference>
<evidence type="ECO:0000256" key="3">
    <source>
        <dbReference type="ARBA" id="ARBA00022676"/>
    </source>
</evidence>
<dbReference type="GO" id="GO:0006488">
    <property type="term" value="P:dolichol-linked oligosaccharide biosynthetic process"/>
    <property type="evidence" value="ECO:0007669"/>
    <property type="project" value="TreeGrafter"/>
</dbReference>
<dbReference type="Proteomes" id="UP000050482">
    <property type="component" value="Unassembled WGS sequence"/>
</dbReference>
<dbReference type="InterPro" id="IPR029044">
    <property type="entry name" value="Nucleotide-diphossugar_trans"/>
</dbReference>
<dbReference type="Pfam" id="PF00535">
    <property type="entry name" value="Glycos_transf_2"/>
    <property type="match status" value="1"/>
</dbReference>
<evidence type="ECO:0000256" key="6">
    <source>
        <dbReference type="ARBA" id="ARBA00022989"/>
    </source>
</evidence>
<keyword evidence="3" id="KW-0328">Glycosyltransferase</keyword>
<feature type="transmembrane region" description="Helical" evidence="8">
    <location>
        <begin position="265"/>
        <end position="283"/>
    </location>
</feature>
<keyword evidence="12" id="KW-1185">Reference proteome</keyword>
<dbReference type="Gene3D" id="3.90.550.10">
    <property type="entry name" value="Spore Coat Polysaccharide Biosynthesis Protein SpsA, Chain A"/>
    <property type="match status" value="1"/>
</dbReference>
<dbReference type="InterPro" id="IPR039528">
    <property type="entry name" value="DPM1-like"/>
</dbReference>